<evidence type="ECO:0000313" key="2">
    <source>
        <dbReference type="Proteomes" id="UP000295169"/>
    </source>
</evidence>
<proteinExistence type="predicted"/>
<evidence type="ECO:0000313" key="1">
    <source>
        <dbReference type="EMBL" id="TCL22098.1"/>
    </source>
</evidence>
<dbReference type="RefSeq" id="WP_131299408.1">
    <property type="nucleotide sequence ID" value="NZ_JBHLST010000030.1"/>
</dbReference>
<comment type="caution">
    <text evidence="1">The sequence shown here is derived from an EMBL/GenBank/DDBJ whole genome shotgun (WGS) entry which is preliminary data.</text>
</comment>
<dbReference type="AlphaFoldDB" id="A0A4R1P895"/>
<gene>
    <name evidence="1" type="ORF">EV691_13547</name>
</gene>
<protein>
    <submittedName>
        <fullName evidence="1">Uncharacterized protein</fullName>
    </submittedName>
</protein>
<dbReference type="EMBL" id="SMMU01000035">
    <property type="protein sequence ID" value="TCL22098.1"/>
    <property type="molecule type" value="Genomic_DNA"/>
</dbReference>
<dbReference type="Proteomes" id="UP000295169">
    <property type="component" value="Unassembled WGS sequence"/>
</dbReference>
<accession>A0A4R1P895</accession>
<name>A0A4R1P895_9GAMM</name>
<reference evidence="1 2" key="1">
    <citation type="submission" date="2019-03" db="EMBL/GenBank/DDBJ databases">
        <title>Genomic Encyclopedia of Type Strains, Phase IV (KMG-IV): sequencing the most valuable type-strain genomes for metagenomic binning, comparative biology and taxonomic classification.</title>
        <authorList>
            <person name="Goeker M."/>
        </authorList>
    </citation>
    <scope>NUCLEOTIDE SEQUENCE [LARGE SCALE GENOMIC DNA]</scope>
    <source>
        <strain evidence="1 2">DSM 2286</strain>
    </source>
</reference>
<organism evidence="1 2">
    <name type="scientific">Azotobacter chroococcum</name>
    <dbReference type="NCBI Taxonomy" id="353"/>
    <lineage>
        <taxon>Bacteria</taxon>
        <taxon>Pseudomonadati</taxon>
        <taxon>Pseudomonadota</taxon>
        <taxon>Gammaproteobacteria</taxon>
        <taxon>Pseudomonadales</taxon>
        <taxon>Pseudomonadaceae</taxon>
        <taxon>Azotobacter</taxon>
    </lineage>
</organism>
<sequence length="86" mass="9998">MKRQFDAYAAGTIRGAKSMARNDGHTEEPLHIEWRGGAWHLLYQARNPVVTLARLRTARLRRWLAGIRRRFAIGTQHQIVKELRHG</sequence>